<dbReference type="SMART" id="SM00419">
    <property type="entry name" value="HTH_CRP"/>
    <property type="match status" value="1"/>
</dbReference>
<feature type="modified residue" description="4-aspartylphosphate" evidence="6">
    <location>
        <position position="52"/>
    </location>
</feature>
<dbReference type="InterPro" id="IPR001789">
    <property type="entry name" value="Sig_transdc_resp-reg_receiver"/>
</dbReference>
<evidence type="ECO:0000256" key="2">
    <source>
        <dbReference type="ARBA" id="ARBA00023012"/>
    </source>
</evidence>
<dbReference type="InterPro" id="IPR018490">
    <property type="entry name" value="cNMP-bd_dom_sf"/>
</dbReference>
<dbReference type="GO" id="GO:0006355">
    <property type="term" value="P:regulation of DNA-templated transcription"/>
    <property type="evidence" value="ECO:0007669"/>
    <property type="project" value="InterPro"/>
</dbReference>
<dbReference type="Proteomes" id="UP000321533">
    <property type="component" value="Chromosome"/>
</dbReference>
<dbReference type="AlphaFoldDB" id="A0A5B8VGD1"/>
<dbReference type="SMART" id="SM00448">
    <property type="entry name" value="REC"/>
    <property type="match status" value="1"/>
</dbReference>
<dbReference type="GO" id="GO:0032993">
    <property type="term" value="C:protein-DNA complex"/>
    <property type="evidence" value="ECO:0007669"/>
    <property type="project" value="TreeGrafter"/>
</dbReference>
<dbReference type="SUPFAM" id="SSF52172">
    <property type="entry name" value="CheY-like"/>
    <property type="match status" value="1"/>
</dbReference>
<dbReference type="CDD" id="cd17574">
    <property type="entry name" value="REC_OmpR"/>
    <property type="match status" value="1"/>
</dbReference>
<dbReference type="InterPro" id="IPR036388">
    <property type="entry name" value="WH-like_DNA-bd_sf"/>
</dbReference>
<dbReference type="Pfam" id="PF13545">
    <property type="entry name" value="HTH_Crp_2"/>
    <property type="match status" value="1"/>
</dbReference>
<dbReference type="InterPro" id="IPR000595">
    <property type="entry name" value="cNMP-bd_dom"/>
</dbReference>
<dbReference type="SMART" id="SM00100">
    <property type="entry name" value="cNMP"/>
    <property type="match status" value="1"/>
</dbReference>
<dbReference type="RefSeq" id="WP_147192961.1">
    <property type="nucleotide sequence ID" value="NZ_CP042435.1"/>
</dbReference>
<organism evidence="10 11">
    <name type="scientific">Panacibacter ginsenosidivorans</name>
    <dbReference type="NCBI Taxonomy" id="1813871"/>
    <lineage>
        <taxon>Bacteria</taxon>
        <taxon>Pseudomonadati</taxon>
        <taxon>Bacteroidota</taxon>
        <taxon>Chitinophagia</taxon>
        <taxon>Chitinophagales</taxon>
        <taxon>Chitinophagaceae</taxon>
        <taxon>Panacibacter</taxon>
    </lineage>
</organism>
<dbReference type="Gene3D" id="2.60.120.10">
    <property type="entry name" value="Jelly Rolls"/>
    <property type="match status" value="1"/>
</dbReference>
<keyword evidence="2" id="KW-0902">Two-component regulatory system</keyword>
<reference evidence="10 11" key="1">
    <citation type="journal article" date="2016" name="Int. J. Syst. Evol. Microbiol.">
        <title>Panacibacter ginsenosidivorans gen. nov., sp. nov., with ginsenoside converting activity isolated from soil of a ginseng field.</title>
        <authorList>
            <person name="Siddiqi M.Z."/>
            <person name="Muhammad Shafi S."/>
            <person name="Choi K.D."/>
            <person name="Im W.T."/>
        </authorList>
    </citation>
    <scope>NUCLEOTIDE SEQUENCE [LARGE SCALE GENOMIC DNA]</scope>
    <source>
        <strain evidence="10 11">Gsoil1550</strain>
    </source>
</reference>
<feature type="domain" description="Cyclic nucleotide-binding" evidence="7">
    <location>
        <begin position="138"/>
        <end position="259"/>
    </location>
</feature>
<accession>A0A5B8VGD1</accession>
<proteinExistence type="predicted"/>
<gene>
    <name evidence="10" type="ORF">FRZ67_23240</name>
</gene>
<dbReference type="InterPro" id="IPR012318">
    <property type="entry name" value="HTH_CRP"/>
</dbReference>
<keyword evidence="3" id="KW-0805">Transcription regulation</keyword>
<evidence type="ECO:0000259" key="8">
    <source>
        <dbReference type="PROSITE" id="PS50110"/>
    </source>
</evidence>
<evidence type="ECO:0000259" key="9">
    <source>
        <dbReference type="PROSITE" id="PS51063"/>
    </source>
</evidence>
<dbReference type="KEGG" id="pgin:FRZ67_23240"/>
<dbReference type="Pfam" id="PF00072">
    <property type="entry name" value="Response_reg"/>
    <property type="match status" value="1"/>
</dbReference>
<dbReference type="PANTHER" id="PTHR48111">
    <property type="entry name" value="REGULATOR OF RPOS"/>
    <property type="match status" value="1"/>
</dbReference>
<evidence type="ECO:0000313" key="10">
    <source>
        <dbReference type="EMBL" id="QEC70075.1"/>
    </source>
</evidence>
<dbReference type="SUPFAM" id="SSF51206">
    <property type="entry name" value="cAMP-binding domain-like"/>
    <property type="match status" value="1"/>
</dbReference>
<evidence type="ECO:0000259" key="7">
    <source>
        <dbReference type="PROSITE" id="PS50042"/>
    </source>
</evidence>
<evidence type="ECO:0000256" key="1">
    <source>
        <dbReference type="ARBA" id="ARBA00022553"/>
    </source>
</evidence>
<dbReference type="InterPro" id="IPR039420">
    <property type="entry name" value="WalR-like"/>
</dbReference>
<dbReference type="Gene3D" id="1.10.10.10">
    <property type="entry name" value="Winged helix-like DNA-binding domain superfamily/Winged helix DNA-binding domain"/>
    <property type="match status" value="1"/>
</dbReference>
<feature type="domain" description="HTH crp-type" evidence="9">
    <location>
        <begin position="273"/>
        <end position="344"/>
    </location>
</feature>
<evidence type="ECO:0000256" key="6">
    <source>
        <dbReference type="PROSITE-ProRule" id="PRU00169"/>
    </source>
</evidence>
<keyword evidence="11" id="KW-1185">Reference proteome</keyword>
<evidence type="ECO:0000256" key="4">
    <source>
        <dbReference type="ARBA" id="ARBA00023125"/>
    </source>
</evidence>
<dbReference type="GO" id="GO:0000156">
    <property type="term" value="F:phosphorelay response regulator activity"/>
    <property type="evidence" value="ECO:0007669"/>
    <property type="project" value="TreeGrafter"/>
</dbReference>
<dbReference type="Gene3D" id="3.40.50.2300">
    <property type="match status" value="1"/>
</dbReference>
<keyword evidence="5" id="KW-0804">Transcription</keyword>
<dbReference type="CDD" id="cd00038">
    <property type="entry name" value="CAP_ED"/>
    <property type="match status" value="1"/>
</dbReference>
<dbReference type="OrthoDB" id="9127033at2"/>
<dbReference type="PROSITE" id="PS50042">
    <property type="entry name" value="CNMP_BINDING_3"/>
    <property type="match status" value="1"/>
</dbReference>
<dbReference type="SUPFAM" id="SSF46785">
    <property type="entry name" value="Winged helix' DNA-binding domain"/>
    <property type="match status" value="1"/>
</dbReference>
<dbReference type="PANTHER" id="PTHR48111:SF4">
    <property type="entry name" value="DNA-BINDING DUAL TRANSCRIPTIONAL REGULATOR OMPR"/>
    <property type="match status" value="1"/>
</dbReference>
<dbReference type="InterPro" id="IPR011006">
    <property type="entry name" value="CheY-like_superfamily"/>
</dbReference>
<evidence type="ECO:0000313" key="11">
    <source>
        <dbReference type="Proteomes" id="UP000321533"/>
    </source>
</evidence>
<evidence type="ECO:0000256" key="5">
    <source>
        <dbReference type="ARBA" id="ARBA00023163"/>
    </source>
</evidence>
<evidence type="ECO:0000256" key="3">
    <source>
        <dbReference type="ARBA" id="ARBA00023015"/>
    </source>
</evidence>
<dbReference type="EMBL" id="CP042435">
    <property type="protein sequence ID" value="QEC70075.1"/>
    <property type="molecule type" value="Genomic_DNA"/>
</dbReference>
<dbReference type="InterPro" id="IPR014710">
    <property type="entry name" value="RmlC-like_jellyroll"/>
</dbReference>
<keyword evidence="1 6" id="KW-0597">Phosphoprotein</keyword>
<dbReference type="Pfam" id="PF00027">
    <property type="entry name" value="cNMP_binding"/>
    <property type="match status" value="1"/>
</dbReference>
<keyword evidence="4" id="KW-0238">DNA-binding</keyword>
<sequence length="351" mass="39687">MKTILIIEDNMEVRENTAEIVALSNYKVLTAENGKQGVEIALKELPDLIVCDIMMPVLDGYGVLHLLSKHKETSAIPFIFLTAKSEKTDLRKGMEMGADDYITKPFDGIELLNAIEARLKKASLVKNRYEGPGAVNDFLADVQKTGKVKLVSDEREVNAYSKKYSLYKEGQRPRAVYHIISGKVKTARCNDDGKEFITGIYGPGDFFGYTPVMENTSYKEEAQILEDAQLMLIPREDFLQLISGDMQIAQTFIKIITQNIAEKEESLLNLAYNSLRKKVAFGLIQLLEKYRTEQEENPILNLSREHMAQSVGIATESLIRTLGDFKDEKLIDIQHGKVIITDEKKLRNLPY</sequence>
<dbReference type="InterPro" id="IPR036390">
    <property type="entry name" value="WH_DNA-bd_sf"/>
</dbReference>
<dbReference type="PROSITE" id="PS50110">
    <property type="entry name" value="RESPONSE_REGULATORY"/>
    <property type="match status" value="1"/>
</dbReference>
<protein>
    <submittedName>
        <fullName evidence="10">Response regulator</fullName>
    </submittedName>
</protein>
<dbReference type="PROSITE" id="PS51063">
    <property type="entry name" value="HTH_CRP_2"/>
    <property type="match status" value="1"/>
</dbReference>
<name>A0A5B8VGD1_9BACT</name>
<feature type="domain" description="Response regulatory" evidence="8">
    <location>
        <begin position="3"/>
        <end position="119"/>
    </location>
</feature>
<dbReference type="GO" id="GO:0000976">
    <property type="term" value="F:transcription cis-regulatory region binding"/>
    <property type="evidence" value="ECO:0007669"/>
    <property type="project" value="TreeGrafter"/>
</dbReference>
<dbReference type="GO" id="GO:0005829">
    <property type="term" value="C:cytosol"/>
    <property type="evidence" value="ECO:0007669"/>
    <property type="project" value="TreeGrafter"/>
</dbReference>